<keyword evidence="5" id="KW-1185">Reference proteome</keyword>
<name>A0ABT4RFK6_9ACTN</name>
<dbReference type="EMBL" id="JAPCID010000009">
    <property type="protein sequence ID" value="MDA0137341.1"/>
    <property type="molecule type" value="Genomic_DNA"/>
</dbReference>
<dbReference type="PRINTS" id="PR01607">
    <property type="entry name" value="APYRASEFAMLY"/>
</dbReference>
<evidence type="ECO:0000259" key="3">
    <source>
        <dbReference type="Pfam" id="PF02872"/>
    </source>
</evidence>
<dbReference type="InterPro" id="IPR006179">
    <property type="entry name" value="5_nucleotidase/apyrase"/>
</dbReference>
<evidence type="ECO:0000313" key="5">
    <source>
        <dbReference type="Proteomes" id="UP001147700"/>
    </source>
</evidence>
<evidence type="ECO:0000256" key="2">
    <source>
        <dbReference type="SAM" id="MobiDB-lite"/>
    </source>
</evidence>
<dbReference type="SUPFAM" id="SSF56300">
    <property type="entry name" value="Metallo-dependent phosphatases"/>
    <property type="match status" value="1"/>
</dbReference>
<dbReference type="SUPFAM" id="SSF55816">
    <property type="entry name" value="5'-nucleotidase (syn. UDP-sugar hydrolase), C-terminal domain"/>
    <property type="match status" value="1"/>
</dbReference>
<keyword evidence="1" id="KW-0732">Signal</keyword>
<dbReference type="Gene3D" id="3.60.21.10">
    <property type="match status" value="1"/>
</dbReference>
<gene>
    <name evidence="4" type="ORF">OJ962_07540</name>
</gene>
<dbReference type="PANTHER" id="PTHR11575:SF24">
    <property type="entry name" value="5'-NUCLEOTIDASE"/>
    <property type="match status" value="1"/>
</dbReference>
<dbReference type="PANTHER" id="PTHR11575">
    <property type="entry name" value="5'-NUCLEOTIDASE-RELATED"/>
    <property type="match status" value="1"/>
</dbReference>
<accession>A0ABT4RFK6</accession>
<dbReference type="Gene3D" id="3.90.780.10">
    <property type="entry name" value="5'-Nucleotidase, C-terminal domain"/>
    <property type="match status" value="1"/>
</dbReference>
<comment type="similarity">
    <text evidence="1">Belongs to the 5'-nucleotidase family.</text>
</comment>
<dbReference type="InterPro" id="IPR036907">
    <property type="entry name" value="5'-Nucleotdase_C_sf"/>
</dbReference>
<keyword evidence="1" id="KW-0378">Hydrolase</keyword>
<reference evidence="4" key="1">
    <citation type="submission" date="2022-10" db="EMBL/GenBank/DDBJ databases">
        <title>The WGS of Solirubrobacter sp. CPCC 204708.</title>
        <authorList>
            <person name="Jiang Z."/>
        </authorList>
    </citation>
    <scope>NUCLEOTIDE SEQUENCE</scope>
    <source>
        <strain evidence="4">CPCC 204708</strain>
    </source>
</reference>
<proteinExistence type="inferred from homology"/>
<sequence>MPHLFRVTTLGVVALALVVPGTATAQAKKKPKHTVTVNTVDALPKALKKISRKCGASKSATKIRKRVSTRSSSRVRVVTTYCSGGTRTVFYIKTVTKTVTVPAPAPTPAPTAVPQPAAPTPAPAPRSFRLTLLHNNDGESKYNVGDSVANYGGVTRFKTVLDRLRGEADAYRTAENEDKGTVVVSSGDNILAGLNLRASFERKDAGQGSFYDAIALGRIGYDAITIGNHEYDFGPTRLAQLIDSPELTGVPFLTANTDFAAAPDLQRLRTAGRIADSTVVTKGGQKIGIIGVTTPDTPVVSSPGPTVKFLTDVAGIVNAEAARLTNAGVNKIILSSHLQNLNYEKTLIASLRNVDIVISGGGDELLANPSDVLIPGTNGVRPTPADVYPATAKDADGAAVPVVTTQGEYKYVGRLTVDFDAAGKIKSTDTTRSGPIRVSALASDPDYVSPEDAFLKTDVTDKLTAYKAVLKANVIGTTEVELQGAAPDPIRIRETNLGNLVADGFLFAANRTAVADGRKLAQVAFSNGGGIRATIAGPGKLNELNTYEVLPFDNVIATVPDVPRATFKALMEHGVSRLPTADGRFPQISGFRMTVSTGQAAGSRVRTLTLDDGTEIVKDGVVVDGPPVSIATTNFTAAGGDGYPWGGLKFDFAGNPGAAGFYPYQKSLLDFITTPVAQGGLGGLVDDADYPVAGEGRIVIGA</sequence>
<feature type="domain" description="5'-Nucleotidase C-terminal" evidence="3">
    <location>
        <begin position="474"/>
        <end position="645"/>
    </location>
</feature>
<dbReference type="InterPro" id="IPR008334">
    <property type="entry name" value="5'-Nucleotdase_C"/>
</dbReference>
<evidence type="ECO:0000256" key="1">
    <source>
        <dbReference type="RuleBase" id="RU362119"/>
    </source>
</evidence>
<feature type="signal peptide" evidence="1">
    <location>
        <begin position="1"/>
        <end position="25"/>
    </location>
</feature>
<evidence type="ECO:0000313" key="4">
    <source>
        <dbReference type="EMBL" id="MDA0137341.1"/>
    </source>
</evidence>
<dbReference type="InterPro" id="IPR029052">
    <property type="entry name" value="Metallo-depent_PP-like"/>
</dbReference>
<feature type="chain" id="PRO_5045003685" evidence="1">
    <location>
        <begin position="26"/>
        <end position="702"/>
    </location>
</feature>
<protein>
    <submittedName>
        <fullName evidence="4">Bifunctional metallophosphatase/5'-nucleotidase</fullName>
    </submittedName>
</protein>
<feature type="compositionally biased region" description="Pro residues" evidence="2">
    <location>
        <begin position="106"/>
        <end position="124"/>
    </location>
</feature>
<dbReference type="Proteomes" id="UP001147700">
    <property type="component" value="Unassembled WGS sequence"/>
</dbReference>
<keyword evidence="1" id="KW-0547">Nucleotide-binding</keyword>
<comment type="caution">
    <text evidence="4">The sequence shown here is derived from an EMBL/GenBank/DDBJ whole genome shotgun (WGS) entry which is preliminary data.</text>
</comment>
<dbReference type="Pfam" id="PF02872">
    <property type="entry name" value="5_nucleotid_C"/>
    <property type="match status" value="1"/>
</dbReference>
<dbReference type="RefSeq" id="WP_202955676.1">
    <property type="nucleotide sequence ID" value="NZ_JAPCID010000009.1"/>
</dbReference>
<organism evidence="4 5">
    <name type="scientific">Solirubrobacter deserti</name>
    <dbReference type="NCBI Taxonomy" id="2282478"/>
    <lineage>
        <taxon>Bacteria</taxon>
        <taxon>Bacillati</taxon>
        <taxon>Actinomycetota</taxon>
        <taxon>Thermoleophilia</taxon>
        <taxon>Solirubrobacterales</taxon>
        <taxon>Solirubrobacteraceae</taxon>
        <taxon>Solirubrobacter</taxon>
    </lineage>
</organism>
<feature type="region of interest" description="Disordered" evidence="2">
    <location>
        <begin position="106"/>
        <end position="126"/>
    </location>
</feature>